<dbReference type="InterPro" id="IPR052728">
    <property type="entry name" value="O2_lipid_transport_reg"/>
</dbReference>
<organism evidence="3 4">
    <name type="scientific">Roseateles depolymerans</name>
    <dbReference type="NCBI Taxonomy" id="76731"/>
    <lineage>
        <taxon>Bacteria</taxon>
        <taxon>Pseudomonadati</taxon>
        <taxon>Pseudomonadota</taxon>
        <taxon>Betaproteobacteria</taxon>
        <taxon>Burkholderiales</taxon>
        <taxon>Sphaerotilaceae</taxon>
        <taxon>Roseateles</taxon>
    </lineage>
</organism>
<comment type="caution">
    <text evidence="3">The sequence shown here is derived from an EMBL/GenBank/DDBJ whole genome shotgun (WGS) entry which is preliminary data.</text>
</comment>
<feature type="transmembrane region" description="Helical" evidence="1">
    <location>
        <begin position="92"/>
        <end position="110"/>
    </location>
</feature>
<dbReference type="GO" id="GO:0016747">
    <property type="term" value="F:acyltransferase activity, transferring groups other than amino-acyl groups"/>
    <property type="evidence" value="ECO:0007669"/>
    <property type="project" value="InterPro"/>
</dbReference>
<feature type="transmembrane region" description="Helical" evidence="1">
    <location>
        <begin position="203"/>
        <end position="221"/>
    </location>
</feature>
<feature type="transmembrane region" description="Helical" evidence="1">
    <location>
        <begin position="146"/>
        <end position="166"/>
    </location>
</feature>
<name>A0A2W5FJD3_9BURK</name>
<dbReference type="InterPro" id="IPR002656">
    <property type="entry name" value="Acyl_transf_3_dom"/>
</dbReference>
<keyword evidence="1" id="KW-1133">Transmembrane helix</keyword>
<dbReference type="Proteomes" id="UP000249633">
    <property type="component" value="Unassembled WGS sequence"/>
</dbReference>
<dbReference type="PANTHER" id="PTHR11161:SF0">
    <property type="entry name" value="O-ACYLTRANSFERASE LIKE PROTEIN"/>
    <property type="match status" value="1"/>
</dbReference>
<dbReference type="EMBL" id="QFOD01000007">
    <property type="protein sequence ID" value="PZP32966.1"/>
    <property type="molecule type" value="Genomic_DNA"/>
</dbReference>
<evidence type="ECO:0000313" key="4">
    <source>
        <dbReference type="Proteomes" id="UP000249633"/>
    </source>
</evidence>
<gene>
    <name evidence="3" type="ORF">DI603_09865</name>
</gene>
<evidence type="ECO:0000256" key="1">
    <source>
        <dbReference type="SAM" id="Phobius"/>
    </source>
</evidence>
<dbReference type="GO" id="GO:0016787">
    <property type="term" value="F:hydrolase activity"/>
    <property type="evidence" value="ECO:0007669"/>
    <property type="project" value="UniProtKB-KW"/>
</dbReference>
<keyword evidence="3" id="KW-0378">Hydrolase</keyword>
<keyword evidence="1" id="KW-0472">Membrane</keyword>
<evidence type="ECO:0000259" key="2">
    <source>
        <dbReference type="Pfam" id="PF01757"/>
    </source>
</evidence>
<feature type="transmembrane region" description="Helical" evidence="1">
    <location>
        <begin position="311"/>
        <end position="329"/>
    </location>
</feature>
<protein>
    <submittedName>
        <fullName evidence="3">GTP cyclohydrolase</fullName>
    </submittedName>
</protein>
<dbReference type="PANTHER" id="PTHR11161">
    <property type="entry name" value="O-ACYLTRANSFERASE"/>
    <property type="match status" value="1"/>
</dbReference>
<feature type="transmembrane region" description="Helical" evidence="1">
    <location>
        <begin position="178"/>
        <end position="197"/>
    </location>
</feature>
<dbReference type="Pfam" id="PF01757">
    <property type="entry name" value="Acyl_transf_3"/>
    <property type="match status" value="1"/>
</dbReference>
<feature type="domain" description="Acyltransferase 3" evidence="2">
    <location>
        <begin position="10"/>
        <end position="324"/>
    </location>
</feature>
<reference evidence="3 4" key="1">
    <citation type="submission" date="2017-08" db="EMBL/GenBank/DDBJ databases">
        <title>Infants hospitalized years apart are colonized by the same room-sourced microbial strains.</title>
        <authorList>
            <person name="Brooks B."/>
            <person name="Olm M.R."/>
            <person name="Firek B.A."/>
            <person name="Baker R."/>
            <person name="Thomas B.C."/>
            <person name="Morowitz M.J."/>
            <person name="Banfield J.F."/>
        </authorList>
    </citation>
    <scope>NUCLEOTIDE SEQUENCE [LARGE SCALE GENOMIC DNA]</scope>
    <source>
        <strain evidence="3">S2_012_000_R2_81</strain>
    </source>
</reference>
<accession>A0A2W5FJD3</accession>
<dbReference type="AlphaFoldDB" id="A0A2W5FJD3"/>
<keyword evidence="1" id="KW-0812">Transmembrane</keyword>
<evidence type="ECO:0000313" key="3">
    <source>
        <dbReference type="EMBL" id="PZP32966.1"/>
    </source>
</evidence>
<feature type="transmembrane region" description="Helical" evidence="1">
    <location>
        <begin position="228"/>
        <end position="243"/>
    </location>
</feature>
<sequence>MSFARRLPHIDALKALAAQAIVLHHLLSYGPIARAAHAALPTLAGLLHQHGRLAVQVFLVIGGYLSARGLAPRAGALTAPLPQLLWRRYLRLALPFMAAVGLVLVVSAAVEPWLPDLVPESVSGTQLLAHALLLHGLLGHESLTAGAWYVAIDFQLFALLALMLAGAHRLPVRWRRQAGLAGVAALVLASAWCFNRIAELDHLAVYFFAAYGLGALVHWLGQWRHGRFTLPLLLALLVAALVVDFRSRLALAVATAALLALAQTHPWQPGDALAERLNRLGRESYALFLLHFPVLLVANALIAAIAGPDAVGLAAVALLASWWLSNRIAGPFHRWVEAPAARFDPMRSGSSAAAALGLRRA</sequence>
<proteinExistence type="predicted"/>